<keyword evidence="2" id="KW-0547">Nucleotide-binding</keyword>
<dbReference type="PANTHER" id="PTHR13504:SF38">
    <property type="entry name" value="FIDO DOMAIN-CONTAINING PROTEIN"/>
    <property type="match status" value="1"/>
</dbReference>
<protein>
    <recommendedName>
        <fullName evidence="3">Fido domain-containing protein</fullName>
    </recommendedName>
</protein>
<feature type="domain" description="Fido" evidence="3">
    <location>
        <begin position="51"/>
        <end position="191"/>
    </location>
</feature>
<organism evidence="4">
    <name type="scientific">Entomoneis paludosa</name>
    <dbReference type="NCBI Taxonomy" id="265537"/>
    <lineage>
        <taxon>Eukaryota</taxon>
        <taxon>Sar</taxon>
        <taxon>Stramenopiles</taxon>
        <taxon>Ochrophyta</taxon>
        <taxon>Bacillariophyta</taxon>
        <taxon>Bacillariophyceae</taxon>
        <taxon>Bacillariophycidae</taxon>
        <taxon>Entomoneidaceae</taxon>
        <taxon>Entomoneis</taxon>
    </lineage>
</organism>
<evidence type="ECO:0000256" key="2">
    <source>
        <dbReference type="PIRSR" id="PIRSR640198-2"/>
    </source>
</evidence>
<dbReference type="Pfam" id="PF02661">
    <property type="entry name" value="Fic"/>
    <property type="match status" value="1"/>
</dbReference>
<feature type="active site" evidence="1">
    <location>
        <position position="134"/>
    </location>
</feature>
<dbReference type="Gene3D" id="1.10.3290.10">
    <property type="entry name" value="Fido-like domain"/>
    <property type="match status" value="1"/>
</dbReference>
<feature type="binding site" evidence="2">
    <location>
        <begin position="138"/>
        <end position="145"/>
    </location>
    <ligand>
        <name>ATP</name>
        <dbReference type="ChEBI" id="CHEBI:30616"/>
    </ligand>
</feature>
<evidence type="ECO:0000259" key="3">
    <source>
        <dbReference type="PROSITE" id="PS51459"/>
    </source>
</evidence>
<dbReference type="PANTHER" id="PTHR13504">
    <property type="entry name" value="FIDO DOMAIN-CONTAINING PROTEIN DDB_G0283145"/>
    <property type="match status" value="1"/>
</dbReference>
<dbReference type="InterPro" id="IPR036597">
    <property type="entry name" value="Fido-like_dom_sf"/>
</dbReference>
<sequence>MAGKDWKHEIEEQEMSLRLQGITLSENDIQEALNHILVSEKLQELAQENDFTETVLLQLHSWVMDGLLIRPKEGLPGEYRKVAIGIEGSKRGRAPFEDVPPLMKRFFDKTIVQKKNEHLIEFLARIHGEFQFIHPFRDGNGRLGRIMMNLFLIKNGYPILVLPTSLSTMFNHALEMGHRGECTLFARLLAESTFKSLQIYEEAIGTKLLPSIEEATNFKVADAPGLVSP</sequence>
<proteinExistence type="predicted"/>
<gene>
    <name evidence="4" type="ORF">APAL1065_LOCUS9105</name>
</gene>
<dbReference type="InterPro" id="IPR003812">
    <property type="entry name" value="Fido"/>
</dbReference>
<name>A0A7S3DN49_9STRA</name>
<dbReference type="AlphaFoldDB" id="A0A7S3DN49"/>
<dbReference type="SUPFAM" id="SSF140931">
    <property type="entry name" value="Fic-like"/>
    <property type="match status" value="1"/>
</dbReference>
<dbReference type="PROSITE" id="PS51459">
    <property type="entry name" value="FIDO"/>
    <property type="match status" value="1"/>
</dbReference>
<keyword evidence="2" id="KW-0067">ATP-binding</keyword>
<reference evidence="4" key="1">
    <citation type="submission" date="2021-01" db="EMBL/GenBank/DDBJ databases">
        <authorList>
            <person name="Corre E."/>
            <person name="Pelletier E."/>
            <person name="Niang G."/>
            <person name="Scheremetjew M."/>
            <person name="Finn R."/>
            <person name="Kale V."/>
            <person name="Holt S."/>
            <person name="Cochrane G."/>
            <person name="Meng A."/>
            <person name="Brown T."/>
            <person name="Cohen L."/>
        </authorList>
    </citation>
    <scope>NUCLEOTIDE SEQUENCE</scope>
    <source>
        <strain evidence="4">CCMP125</strain>
    </source>
</reference>
<dbReference type="InterPro" id="IPR040198">
    <property type="entry name" value="Fido_containing"/>
</dbReference>
<accession>A0A7S3DN49</accession>
<evidence type="ECO:0000256" key="1">
    <source>
        <dbReference type="PIRSR" id="PIRSR640198-1"/>
    </source>
</evidence>
<dbReference type="GO" id="GO:0005524">
    <property type="term" value="F:ATP binding"/>
    <property type="evidence" value="ECO:0007669"/>
    <property type="project" value="UniProtKB-KW"/>
</dbReference>
<dbReference type="EMBL" id="HBHT01013582">
    <property type="protein sequence ID" value="CAD9959262.1"/>
    <property type="molecule type" value="Transcribed_RNA"/>
</dbReference>
<evidence type="ECO:0000313" key="4">
    <source>
        <dbReference type="EMBL" id="CAD9959262.1"/>
    </source>
</evidence>